<organism evidence="2 3">
    <name type="scientific">Falsochrobactrum shanghaiense</name>
    <dbReference type="NCBI Taxonomy" id="2201899"/>
    <lineage>
        <taxon>Bacteria</taxon>
        <taxon>Pseudomonadati</taxon>
        <taxon>Pseudomonadota</taxon>
        <taxon>Alphaproteobacteria</taxon>
        <taxon>Hyphomicrobiales</taxon>
        <taxon>Brucellaceae</taxon>
        <taxon>Falsochrobactrum</taxon>
    </lineage>
</organism>
<evidence type="ECO:0000313" key="2">
    <source>
        <dbReference type="EMBL" id="PWL16346.1"/>
    </source>
</evidence>
<comment type="caution">
    <text evidence="2">The sequence shown here is derived from an EMBL/GenBank/DDBJ whole genome shotgun (WGS) entry which is preliminary data.</text>
</comment>
<gene>
    <name evidence="2" type="ORF">DKP76_18020</name>
</gene>
<reference evidence="2 3" key="1">
    <citation type="submission" date="2018-05" db="EMBL/GenBank/DDBJ databases">
        <title>Comparative genomic sequence analysis between strain HN4 and CCM 8460T (Falsochrobactrum ovis) will provide more evidence to prove that HN4 is a new species of Falsochrobactrum.</title>
        <authorList>
            <person name="Lyu W."/>
            <person name="Sun L."/>
            <person name="Yao L."/>
        </authorList>
    </citation>
    <scope>NUCLEOTIDE SEQUENCE [LARGE SCALE GENOMIC DNA]</scope>
    <source>
        <strain evidence="2 3">HN4</strain>
    </source>
</reference>
<dbReference type="Proteomes" id="UP000245865">
    <property type="component" value="Unassembled WGS sequence"/>
</dbReference>
<dbReference type="EMBL" id="QGDB01000013">
    <property type="protein sequence ID" value="PWL16346.1"/>
    <property type="molecule type" value="Genomic_DNA"/>
</dbReference>
<feature type="compositionally biased region" description="Acidic residues" evidence="1">
    <location>
        <begin position="19"/>
        <end position="29"/>
    </location>
</feature>
<keyword evidence="3" id="KW-1185">Reference proteome</keyword>
<sequence length="71" mass="7836">MMPGATPSQFPSQQGEQEDRQEAEDDAQECDLRGRDVFGRPFYEDEVASTDKAEEAEGQPCGFLHGITRSG</sequence>
<name>A0A316J4N5_9HYPH</name>
<feature type="compositionally biased region" description="Polar residues" evidence="1">
    <location>
        <begin position="1"/>
        <end position="12"/>
    </location>
</feature>
<evidence type="ECO:0000313" key="3">
    <source>
        <dbReference type="Proteomes" id="UP000245865"/>
    </source>
</evidence>
<accession>A0A316J4N5</accession>
<dbReference type="AlphaFoldDB" id="A0A316J4N5"/>
<feature type="region of interest" description="Disordered" evidence="1">
    <location>
        <begin position="1"/>
        <end position="71"/>
    </location>
</feature>
<protein>
    <submittedName>
        <fullName evidence="2">Uncharacterized protein</fullName>
    </submittedName>
</protein>
<evidence type="ECO:0000256" key="1">
    <source>
        <dbReference type="SAM" id="MobiDB-lite"/>
    </source>
</evidence>
<proteinExistence type="predicted"/>